<dbReference type="GO" id="GO:0005886">
    <property type="term" value="C:plasma membrane"/>
    <property type="evidence" value="ECO:0007669"/>
    <property type="project" value="TreeGrafter"/>
</dbReference>
<feature type="transmembrane region" description="Helical" evidence="7">
    <location>
        <begin position="542"/>
        <end position="558"/>
    </location>
</feature>
<evidence type="ECO:0000256" key="4">
    <source>
        <dbReference type="ARBA" id="ARBA00022989"/>
    </source>
</evidence>
<dbReference type="OrthoDB" id="409173at2759"/>
<dbReference type="InterPro" id="IPR001046">
    <property type="entry name" value="NRAMP_fam"/>
</dbReference>
<keyword evidence="2" id="KW-0813">Transport</keyword>
<feature type="transmembrane region" description="Helical" evidence="7">
    <location>
        <begin position="344"/>
        <end position="369"/>
    </location>
</feature>
<dbReference type="GeneID" id="19959930"/>
<reference evidence="8 9" key="1">
    <citation type="submission" date="2019-01" db="EMBL/GenBank/DDBJ databases">
        <authorList>
            <person name="Ramaprasad A."/>
        </authorList>
    </citation>
    <scope>NUCLEOTIDE SEQUENCE [LARGE SCALE GENOMIC DNA]</scope>
</reference>
<name>A0A449BX14_PLAVN</name>
<feature type="transmembrane region" description="Helical" evidence="7">
    <location>
        <begin position="406"/>
        <end position="428"/>
    </location>
</feature>
<dbReference type="PANTHER" id="PTHR11706">
    <property type="entry name" value="SOLUTE CARRIER PROTEIN FAMILY 11 MEMBER"/>
    <property type="match status" value="1"/>
</dbReference>
<dbReference type="AlphaFoldDB" id="A0A449BX14"/>
<dbReference type="PRINTS" id="PR00447">
    <property type="entry name" value="NATRESASSCMP"/>
</dbReference>
<feature type="transmembrane region" description="Helical" evidence="7">
    <location>
        <begin position="488"/>
        <end position="511"/>
    </location>
</feature>
<evidence type="ECO:0000256" key="3">
    <source>
        <dbReference type="ARBA" id="ARBA00022692"/>
    </source>
</evidence>
<evidence type="ECO:0000256" key="7">
    <source>
        <dbReference type="SAM" id="Phobius"/>
    </source>
</evidence>
<gene>
    <name evidence="8" type="ORF">PVVCY_1203930</name>
</gene>
<feature type="transmembrane region" description="Helical" evidence="7">
    <location>
        <begin position="609"/>
        <end position="627"/>
    </location>
</feature>
<feature type="transmembrane region" description="Helical" evidence="7">
    <location>
        <begin position="301"/>
        <end position="323"/>
    </location>
</feature>
<proteinExistence type="predicted"/>
<evidence type="ECO:0000256" key="2">
    <source>
        <dbReference type="ARBA" id="ARBA00022448"/>
    </source>
</evidence>
<evidence type="ECO:0000256" key="6">
    <source>
        <dbReference type="SAM" id="MobiDB-lite"/>
    </source>
</evidence>
<dbReference type="RefSeq" id="XP_008623624.1">
    <property type="nucleotide sequence ID" value="XM_008625402.1"/>
</dbReference>
<evidence type="ECO:0000256" key="5">
    <source>
        <dbReference type="ARBA" id="ARBA00023136"/>
    </source>
</evidence>
<keyword evidence="4 7" id="KW-1133">Transmembrane helix</keyword>
<feature type="compositionally biased region" description="Basic and acidic residues" evidence="6">
    <location>
        <begin position="14"/>
        <end position="28"/>
    </location>
</feature>
<dbReference type="PANTHER" id="PTHR11706:SF33">
    <property type="entry name" value="NATURAL RESISTANCE-ASSOCIATED MACROPHAGE PROTEIN 2"/>
    <property type="match status" value="1"/>
</dbReference>
<accession>A0A449BX14</accession>
<organism evidence="8 9">
    <name type="scientific">Plasmodium vinckei vinckei</name>
    <dbReference type="NCBI Taxonomy" id="54757"/>
    <lineage>
        <taxon>Eukaryota</taxon>
        <taxon>Sar</taxon>
        <taxon>Alveolata</taxon>
        <taxon>Apicomplexa</taxon>
        <taxon>Aconoidasida</taxon>
        <taxon>Haemosporida</taxon>
        <taxon>Plasmodiidae</taxon>
        <taxon>Plasmodium</taxon>
        <taxon>Plasmodium (Vinckeia)</taxon>
    </lineage>
</organism>
<protein>
    <submittedName>
        <fullName evidence="8">Transporter, putative</fullName>
    </submittedName>
</protein>
<feature type="transmembrane region" description="Helical" evidence="7">
    <location>
        <begin position="647"/>
        <end position="669"/>
    </location>
</feature>
<evidence type="ECO:0000313" key="9">
    <source>
        <dbReference type="Proteomes" id="UP000290582"/>
    </source>
</evidence>
<feature type="transmembrane region" description="Helical" evidence="7">
    <location>
        <begin position="675"/>
        <end position="696"/>
    </location>
</feature>
<dbReference type="GO" id="GO:0015086">
    <property type="term" value="F:cadmium ion transmembrane transporter activity"/>
    <property type="evidence" value="ECO:0007669"/>
    <property type="project" value="TreeGrafter"/>
</dbReference>
<dbReference type="KEGG" id="pvv:PVVCY_1203930"/>
<dbReference type="Proteomes" id="UP000290582">
    <property type="component" value="Chromosome PVVCY_12"/>
</dbReference>
<evidence type="ECO:0000256" key="1">
    <source>
        <dbReference type="ARBA" id="ARBA00004141"/>
    </source>
</evidence>
<keyword evidence="3 7" id="KW-0812">Transmembrane</keyword>
<feature type="transmembrane region" description="Helical" evidence="7">
    <location>
        <begin position="579"/>
        <end position="597"/>
    </location>
</feature>
<dbReference type="GO" id="GO:0034755">
    <property type="term" value="P:iron ion transmembrane transport"/>
    <property type="evidence" value="ECO:0007669"/>
    <property type="project" value="TreeGrafter"/>
</dbReference>
<evidence type="ECO:0000313" key="8">
    <source>
        <dbReference type="EMBL" id="VEV57994.1"/>
    </source>
</evidence>
<comment type="subcellular location">
    <subcellularLocation>
        <location evidence="1">Membrane</location>
        <topology evidence="1">Multi-pass membrane protein</topology>
    </subcellularLocation>
</comment>
<sequence length="709" mass="81273">MHQDKSMRRTMNQSRKDGNDTCDINNDREHDNINRNSYINNFHIENINNDKNGYKGYKNEKSYIYRSEREDVKDPILGNRKHAYEDSVNSNEMISRTNYEYSNKNDMDMEIEMYSMGNNNFYNGNNNLHSSDIINYINNNNVTKNLDKTGSNSDINTYIKKLTSNQSTAYCDGKGYNESGLVNTFDINFRDVIKNNNNKNYINNINNKHVPEEMLELGNGSFDSSFYMDNNAEEVDNGEQGGLSFMKKLKMYFNYFGPGWIVAIAYLDPGNICGNLNVGLIRSDEFNSIDSPIKDYTGYRLLWVLVYGHILGFIFHTLSMKLGHITGLDLAALCRKEFSTKFSYFLYGCVQLAIWGAHMQAIIGVFVAINLILGVPVKIAILYTLIEAFAYSFLENKSIDLLEKILSLLIGILVCCFMFNVFMTPINFQEVASSIIFPRIPKGKLLDTMGLLGSVISAHIFYLHSNLTSKKKPIMYNDRMVKRYNKLGIIESGGSLLVSCITNCIIVLTFAEVNLSGDDRRSDYNLFNAYDVMQKYFGKTSMYIWSFGLLSSGNNASFMCEYASKSVFEGFLNKNVNPFFRVVFSRIILFIMLYAFVSYDKYTIDQLSNFINVVQILLLPLAIIPLYRFSTHKNVLGKFAIKGPFKLLVFVLVISIIVANFLLTLFDFLQYAPNGLYVMFILLCSIVYLIFIVYFFNMPITKTYYKEVS</sequence>
<dbReference type="VEuPathDB" id="PlasmoDB:PVVCY_1203930"/>
<feature type="region of interest" description="Disordered" evidence="6">
    <location>
        <begin position="1"/>
        <end position="28"/>
    </location>
</feature>
<feature type="transmembrane region" description="Helical" evidence="7">
    <location>
        <begin position="448"/>
        <end position="467"/>
    </location>
</feature>
<keyword evidence="5 7" id="KW-0472">Membrane</keyword>
<feature type="transmembrane region" description="Helical" evidence="7">
    <location>
        <begin position="375"/>
        <end position="394"/>
    </location>
</feature>
<dbReference type="GO" id="GO:0005384">
    <property type="term" value="F:manganese ion transmembrane transporter activity"/>
    <property type="evidence" value="ECO:0007669"/>
    <property type="project" value="TreeGrafter"/>
</dbReference>
<dbReference type="Pfam" id="PF01566">
    <property type="entry name" value="Nramp"/>
    <property type="match status" value="1"/>
</dbReference>
<dbReference type="EMBL" id="LR215068">
    <property type="protein sequence ID" value="VEV57994.1"/>
    <property type="molecule type" value="Genomic_DNA"/>
</dbReference>